<organism evidence="4">
    <name type="scientific">Schistosoma curassoni</name>
    <dbReference type="NCBI Taxonomy" id="6186"/>
    <lineage>
        <taxon>Eukaryota</taxon>
        <taxon>Metazoa</taxon>
        <taxon>Spiralia</taxon>
        <taxon>Lophotrochozoa</taxon>
        <taxon>Platyhelminthes</taxon>
        <taxon>Trematoda</taxon>
        <taxon>Digenea</taxon>
        <taxon>Strigeidida</taxon>
        <taxon>Schistosomatoidea</taxon>
        <taxon>Schistosomatidae</taxon>
        <taxon>Schistosoma</taxon>
    </lineage>
</organism>
<evidence type="ECO:0000313" key="2">
    <source>
        <dbReference type="EMBL" id="VDP56427.1"/>
    </source>
</evidence>
<dbReference type="WBParaSite" id="SCUD_0001444001-mRNA-1">
    <property type="protein sequence ID" value="SCUD_0001444001-mRNA-1"/>
    <property type="gene ID" value="SCUD_0001444001"/>
</dbReference>
<dbReference type="Proteomes" id="UP000279833">
    <property type="component" value="Unassembled WGS sequence"/>
</dbReference>
<reference evidence="4" key="1">
    <citation type="submission" date="2016-06" db="UniProtKB">
        <authorList>
            <consortium name="WormBaseParasite"/>
        </authorList>
    </citation>
    <scope>IDENTIFICATION</scope>
</reference>
<dbReference type="EMBL" id="UZAK01036715">
    <property type="protein sequence ID" value="VDP56427.1"/>
    <property type="molecule type" value="Genomic_DNA"/>
</dbReference>
<keyword evidence="3" id="KW-1185">Reference proteome</keyword>
<evidence type="ECO:0000313" key="3">
    <source>
        <dbReference type="Proteomes" id="UP000279833"/>
    </source>
</evidence>
<dbReference type="AlphaFoldDB" id="A0A183KHD7"/>
<protein>
    <submittedName>
        <fullName evidence="4">Ovule protein</fullName>
    </submittedName>
</protein>
<evidence type="ECO:0000313" key="4">
    <source>
        <dbReference type="WBParaSite" id="SCUD_0001444001-mRNA-1"/>
    </source>
</evidence>
<feature type="compositionally biased region" description="Low complexity" evidence="1">
    <location>
        <begin position="51"/>
        <end position="61"/>
    </location>
</feature>
<accession>A0A183KHD7</accession>
<feature type="compositionally biased region" description="Polar residues" evidence="1">
    <location>
        <begin position="62"/>
        <end position="94"/>
    </location>
</feature>
<name>A0A183KHD7_9TREM</name>
<gene>
    <name evidence="2" type="ORF">SCUD_LOCUS14439</name>
</gene>
<sequence>MGNTHSSTLKGLEKATNPNPGNFNPPKTPDRSSTHAHVNQIFLSQPPSPSLPTSSITTSQSHLHSPSTAYWPGNSFSPSSPNHSLHASQKTNYPLSSSSVNDNSNNFNANNLLSYATKPPASNCSSTRLLNGSNGKTQLPVHKQISTKSSNHVSFNLHNSQGEFFVLKMAIQYFLPVTVSHVYFLHIDVNYYKDDEFLFH</sequence>
<reference evidence="2 3" key="2">
    <citation type="submission" date="2018-11" db="EMBL/GenBank/DDBJ databases">
        <authorList>
            <consortium name="Pathogen Informatics"/>
        </authorList>
    </citation>
    <scope>NUCLEOTIDE SEQUENCE [LARGE SCALE GENOMIC DNA]</scope>
    <source>
        <strain evidence="2">Dakar</strain>
        <strain evidence="3">Dakar, Senegal</strain>
    </source>
</reference>
<evidence type="ECO:0000256" key="1">
    <source>
        <dbReference type="SAM" id="MobiDB-lite"/>
    </source>
</evidence>
<proteinExistence type="predicted"/>
<feature type="region of interest" description="Disordered" evidence="1">
    <location>
        <begin position="1"/>
        <end position="99"/>
    </location>
</feature>